<gene>
    <name evidence="1" type="ORF">L613_000300000340</name>
</gene>
<evidence type="ECO:0000313" key="2">
    <source>
        <dbReference type="Proteomes" id="UP000321583"/>
    </source>
</evidence>
<protein>
    <submittedName>
        <fullName evidence="1">Uncharacterized protein</fullName>
    </submittedName>
</protein>
<accession>A0A562DKL9</accession>
<sequence>MATADEPPPFNVPLTVLAEANGRSEIFHGFHDGEAWYAYDLPASGQWQVVAWQAGYRPWPPGLPDGVRLPVPAPLHRTCGLVP</sequence>
<name>A0A562DKL9_9GAMM</name>
<dbReference type="AlphaFoldDB" id="A0A562DKL9"/>
<organism evidence="1 2">
    <name type="scientific">Pseudoxanthomonas taiwanensis J19</name>
    <dbReference type="NCBI Taxonomy" id="935569"/>
    <lineage>
        <taxon>Bacteria</taxon>
        <taxon>Pseudomonadati</taxon>
        <taxon>Pseudomonadota</taxon>
        <taxon>Gammaproteobacteria</taxon>
        <taxon>Lysobacterales</taxon>
        <taxon>Lysobacteraceae</taxon>
        <taxon>Pseudoxanthomonas</taxon>
    </lineage>
</organism>
<comment type="caution">
    <text evidence="1">The sequence shown here is derived from an EMBL/GenBank/DDBJ whole genome shotgun (WGS) entry which is preliminary data.</text>
</comment>
<keyword evidence="2" id="KW-1185">Reference proteome</keyword>
<reference evidence="1 2" key="1">
    <citation type="submission" date="2019-07" db="EMBL/GenBank/DDBJ databases">
        <title>Genome sequencing of lignin-degrading bacterial isolates.</title>
        <authorList>
            <person name="Gladden J."/>
        </authorList>
    </citation>
    <scope>NUCLEOTIDE SEQUENCE [LARGE SCALE GENOMIC DNA]</scope>
    <source>
        <strain evidence="1 2">J19</strain>
    </source>
</reference>
<evidence type="ECO:0000313" key="1">
    <source>
        <dbReference type="EMBL" id="TWH10145.1"/>
    </source>
</evidence>
<dbReference type="EMBL" id="VLJS01000058">
    <property type="protein sequence ID" value="TWH10145.1"/>
    <property type="molecule type" value="Genomic_DNA"/>
</dbReference>
<dbReference type="Proteomes" id="UP000321583">
    <property type="component" value="Unassembled WGS sequence"/>
</dbReference>
<proteinExistence type="predicted"/>